<dbReference type="PROSITE" id="PS50966">
    <property type="entry name" value="ZF_SWIM"/>
    <property type="match status" value="1"/>
</dbReference>
<reference evidence="7" key="1">
    <citation type="submission" date="2018-02" db="EMBL/GenBank/DDBJ databases">
        <authorList>
            <person name="Cohen D.B."/>
            <person name="Kent A.D."/>
        </authorList>
    </citation>
    <scope>NUCLEOTIDE SEQUENCE</scope>
</reference>
<proteinExistence type="predicted"/>
<organism evidence="7">
    <name type="scientific">Fagus sylvatica</name>
    <name type="common">Beechnut</name>
    <dbReference type="NCBI Taxonomy" id="28930"/>
    <lineage>
        <taxon>Eukaryota</taxon>
        <taxon>Viridiplantae</taxon>
        <taxon>Streptophyta</taxon>
        <taxon>Embryophyta</taxon>
        <taxon>Tracheophyta</taxon>
        <taxon>Spermatophyta</taxon>
        <taxon>Magnoliopsida</taxon>
        <taxon>eudicotyledons</taxon>
        <taxon>Gunneridae</taxon>
        <taxon>Pentapetalae</taxon>
        <taxon>rosids</taxon>
        <taxon>fabids</taxon>
        <taxon>Fagales</taxon>
        <taxon>Fagaceae</taxon>
        <taxon>Fagus</taxon>
    </lineage>
</organism>
<evidence type="ECO:0000259" key="6">
    <source>
        <dbReference type="PROSITE" id="PS50966"/>
    </source>
</evidence>
<keyword evidence="3" id="KW-0862">Zinc</keyword>
<feature type="region of interest" description="Disordered" evidence="5">
    <location>
        <begin position="721"/>
        <end position="890"/>
    </location>
</feature>
<dbReference type="InterPro" id="IPR006564">
    <property type="entry name" value="Znf_PMZ"/>
</dbReference>
<evidence type="ECO:0000256" key="4">
    <source>
        <dbReference type="PROSITE-ProRule" id="PRU00325"/>
    </source>
</evidence>
<evidence type="ECO:0000256" key="3">
    <source>
        <dbReference type="ARBA" id="ARBA00022833"/>
    </source>
</evidence>
<dbReference type="PANTHER" id="PTHR31973:SF187">
    <property type="entry name" value="MUTATOR TRANSPOSASE MUDRA PROTEIN"/>
    <property type="match status" value="1"/>
</dbReference>
<dbReference type="PANTHER" id="PTHR31973">
    <property type="entry name" value="POLYPROTEIN, PUTATIVE-RELATED"/>
    <property type="match status" value="1"/>
</dbReference>
<name>A0A2N9IR75_FAGSY</name>
<feature type="compositionally biased region" description="Basic residues" evidence="5">
    <location>
        <begin position="723"/>
        <end position="737"/>
    </location>
</feature>
<dbReference type="GO" id="GO:0008270">
    <property type="term" value="F:zinc ion binding"/>
    <property type="evidence" value="ECO:0007669"/>
    <property type="project" value="UniProtKB-KW"/>
</dbReference>
<dbReference type="SMART" id="SM00575">
    <property type="entry name" value="ZnF_PMZ"/>
    <property type="match status" value="1"/>
</dbReference>
<sequence length="890" mass="101064">MTLDYFTLVLHYNGIMDGHSGRRKYIGGTVLVYDNMEIDLFSVQEIETMCKELGVYNYMQFYYVIPGCDLSDGLRYLSTDSHIIEMSKCLTPLNPKVDVYVEHETPNPLSMDKPIVIRDFSDRSDDDDVGIRLNDDGAGCSGYVDNGSDVCEHVNDDNNMFLDSDSDDVPFERLYDVPIHNQPSQPHYPSQPSQPHYPSQPSHQHYPNSLYPIISIDPIDDIPIGSDYGSSDQLNSPNNSDDEPHHIYPDFRATDLDDPVFTVGMYFRDNIELKEAVFAYRLKHGFGLRFTKNERWKVRVRCVEGCPWKLFAEQVSSRWVAKKYIDHFRINPDMELDELIGKVMKDHEVELSRSKAYRAKQYAKVLIEGSYLEQYRRVRDYCEELMRTNPGTTAKVDVHVPGQQFKRLYVCLDGCKKGFLAGCRPIIGLDACHLKGAVAGQLLAAVGVDGNEGMYPIAYAVAEAENQQKGLVPAVKKVMQGSYHRFCVRHLFANFKKNHKGKKLKDLMWGAARASTLQEFDAFMREMEAVSKPAHDCLRGNLLPQWARHAFPHYPKCDMLLNNLCETFNSKIVNARTKPIITMLETIRRYLMTRIQKNRDAMLKYQGPICPRIQEKLQKCKAESKGCTPKWGGGNRYEVTSDGKKYIVDIVKKSCACNKWDLTGIPCKHAVRAISYKGHNAEDYVDDYFKKKTYLKVYSHLIQPCNGPDFWPIAAGDPVLPPIHRRQPGRPKRMHRRKDPDEHQNSHKLKRNQNSLKCGQCHQVGHNKRSCKKKQTMPAGVGQTEARAKGRKNVASSNKGKWQKEGVVQDETRAKGKKNMASSDKGNGKRGAANTEENSMGFRVPIGMSSQQSNILGSPAAYNSSAPATSFEDTRSRTDIYGVQSSRDKQ</sequence>
<keyword evidence="1" id="KW-0479">Metal-binding</keyword>
<dbReference type="InterPro" id="IPR004332">
    <property type="entry name" value="Transposase_MuDR"/>
</dbReference>
<protein>
    <recommendedName>
        <fullName evidence="6">SWIM-type domain-containing protein</fullName>
    </recommendedName>
</protein>
<dbReference type="AlphaFoldDB" id="A0A2N9IR75"/>
<dbReference type="Pfam" id="PF26130">
    <property type="entry name" value="PB1-like"/>
    <property type="match status" value="1"/>
</dbReference>
<dbReference type="InterPro" id="IPR007527">
    <property type="entry name" value="Znf_SWIM"/>
</dbReference>
<feature type="region of interest" description="Disordered" evidence="5">
    <location>
        <begin position="179"/>
        <end position="210"/>
    </location>
</feature>
<gene>
    <name evidence="7" type="ORF">FSB_LOCUS54757</name>
</gene>
<feature type="domain" description="SWIM-type" evidence="6">
    <location>
        <begin position="646"/>
        <end position="678"/>
    </location>
</feature>
<feature type="compositionally biased region" description="Polar residues" evidence="5">
    <location>
        <begin position="848"/>
        <end position="868"/>
    </location>
</feature>
<accession>A0A2N9IR75</accession>
<evidence type="ECO:0000256" key="2">
    <source>
        <dbReference type="ARBA" id="ARBA00022771"/>
    </source>
</evidence>
<dbReference type="EMBL" id="OIVN01006170">
    <property type="protein sequence ID" value="SPD26875.1"/>
    <property type="molecule type" value="Genomic_DNA"/>
</dbReference>
<feature type="compositionally biased region" description="Basic residues" evidence="5">
    <location>
        <begin position="765"/>
        <end position="775"/>
    </location>
</feature>
<feature type="region of interest" description="Disordered" evidence="5">
    <location>
        <begin position="225"/>
        <end position="249"/>
    </location>
</feature>
<dbReference type="Pfam" id="PF04434">
    <property type="entry name" value="SWIM"/>
    <property type="match status" value="1"/>
</dbReference>
<keyword evidence="2 4" id="KW-0863">Zinc-finger</keyword>
<evidence type="ECO:0000313" key="7">
    <source>
        <dbReference type="EMBL" id="SPD26875.1"/>
    </source>
</evidence>
<feature type="compositionally biased region" description="Low complexity" evidence="5">
    <location>
        <begin position="182"/>
        <end position="210"/>
    </location>
</feature>
<dbReference type="Pfam" id="PF03108">
    <property type="entry name" value="DBD_Tnp_Mut"/>
    <property type="match status" value="1"/>
</dbReference>
<evidence type="ECO:0000256" key="1">
    <source>
        <dbReference type="ARBA" id="ARBA00022723"/>
    </source>
</evidence>
<evidence type="ECO:0000256" key="5">
    <source>
        <dbReference type="SAM" id="MobiDB-lite"/>
    </source>
</evidence>
<dbReference type="InterPro" id="IPR058594">
    <property type="entry name" value="PB1-like_dom_pln"/>
</dbReference>